<dbReference type="AlphaFoldDB" id="A0A7W8HGN0"/>
<dbReference type="Pfam" id="PF00501">
    <property type="entry name" value="AMP-binding"/>
    <property type="match status" value="1"/>
</dbReference>
<organism evidence="5 6">
    <name type="scientific">Quisquiliibacterium transsilvanicum</name>
    <dbReference type="NCBI Taxonomy" id="1549638"/>
    <lineage>
        <taxon>Bacteria</taxon>
        <taxon>Pseudomonadati</taxon>
        <taxon>Pseudomonadota</taxon>
        <taxon>Betaproteobacteria</taxon>
        <taxon>Burkholderiales</taxon>
        <taxon>Burkholderiaceae</taxon>
        <taxon>Quisquiliibacterium</taxon>
    </lineage>
</organism>
<dbReference type="Gene3D" id="3.30.300.30">
    <property type="match status" value="1"/>
</dbReference>
<dbReference type="GO" id="GO:0016878">
    <property type="term" value="F:acid-thiol ligase activity"/>
    <property type="evidence" value="ECO:0007669"/>
    <property type="project" value="UniProtKB-ARBA"/>
</dbReference>
<evidence type="ECO:0000256" key="2">
    <source>
        <dbReference type="ARBA" id="ARBA00022598"/>
    </source>
</evidence>
<dbReference type="EMBL" id="JACHGB010000003">
    <property type="protein sequence ID" value="MBB5271681.1"/>
    <property type="molecule type" value="Genomic_DNA"/>
</dbReference>
<gene>
    <name evidence="5" type="ORF">HNQ70_001691</name>
</gene>
<feature type="domain" description="AMP-dependent synthetase/ligase" evidence="3">
    <location>
        <begin position="26"/>
        <end position="385"/>
    </location>
</feature>
<dbReference type="SUPFAM" id="SSF56801">
    <property type="entry name" value="Acetyl-CoA synthetase-like"/>
    <property type="match status" value="1"/>
</dbReference>
<dbReference type="InterPro" id="IPR042099">
    <property type="entry name" value="ANL_N_sf"/>
</dbReference>
<evidence type="ECO:0000259" key="4">
    <source>
        <dbReference type="Pfam" id="PF13193"/>
    </source>
</evidence>
<evidence type="ECO:0000259" key="3">
    <source>
        <dbReference type="Pfam" id="PF00501"/>
    </source>
</evidence>
<feature type="domain" description="AMP-binding enzyme C-terminal" evidence="4">
    <location>
        <begin position="435"/>
        <end position="510"/>
    </location>
</feature>
<comment type="similarity">
    <text evidence="1">Belongs to the ATP-dependent AMP-binding enzyme family.</text>
</comment>
<dbReference type="InterPro" id="IPR050237">
    <property type="entry name" value="ATP-dep_AMP-bd_enzyme"/>
</dbReference>
<dbReference type="Gene3D" id="3.40.50.12780">
    <property type="entry name" value="N-terminal domain of ligase-like"/>
    <property type="match status" value="1"/>
</dbReference>
<name>A0A7W8HGN0_9BURK</name>
<keyword evidence="6" id="KW-1185">Reference proteome</keyword>
<evidence type="ECO:0000313" key="6">
    <source>
        <dbReference type="Proteomes" id="UP000532440"/>
    </source>
</evidence>
<accession>A0A7W8HGN0</accession>
<proteinExistence type="inferred from homology"/>
<dbReference type="InterPro" id="IPR045851">
    <property type="entry name" value="AMP-bd_C_sf"/>
</dbReference>
<comment type="caution">
    <text evidence="5">The sequence shown here is derived from an EMBL/GenBank/DDBJ whole genome shotgun (WGS) entry which is preliminary data.</text>
</comment>
<dbReference type="InterPro" id="IPR025110">
    <property type="entry name" value="AMP-bd_C"/>
</dbReference>
<dbReference type="Pfam" id="PF13193">
    <property type="entry name" value="AMP-binding_C"/>
    <property type="match status" value="1"/>
</dbReference>
<evidence type="ECO:0000313" key="5">
    <source>
        <dbReference type="EMBL" id="MBB5271681.1"/>
    </source>
</evidence>
<dbReference type="InterPro" id="IPR000873">
    <property type="entry name" value="AMP-dep_synth/lig_dom"/>
</dbReference>
<dbReference type="FunFam" id="3.30.300.30:FF:000008">
    <property type="entry name" value="2,3-dihydroxybenzoate-AMP ligase"/>
    <property type="match status" value="1"/>
</dbReference>
<evidence type="ECO:0000256" key="1">
    <source>
        <dbReference type="ARBA" id="ARBA00006432"/>
    </source>
</evidence>
<keyword evidence="2 5" id="KW-0436">Ligase</keyword>
<protein>
    <submittedName>
        <fullName evidence="5">Acyl-CoA synthetase (AMP-forming)/AMP-acid ligase II</fullName>
    </submittedName>
</protein>
<dbReference type="RefSeq" id="WP_183966267.1">
    <property type="nucleotide sequence ID" value="NZ_BAABEW010000001.1"/>
</dbReference>
<dbReference type="PANTHER" id="PTHR43767">
    <property type="entry name" value="LONG-CHAIN-FATTY-ACID--COA LIGASE"/>
    <property type="match status" value="1"/>
</dbReference>
<reference evidence="5 6" key="1">
    <citation type="submission" date="2020-08" db="EMBL/GenBank/DDBJ databases">
        <title>Genomic Encyclopedia of Type Strains, Phase IV (KMG-IV): sequencing the most valuable type-strain genomes for metagenomic binning, comparative biology and taxonomic classification.</title>
        <authorList>
            <person name="Goeker M."/>
        </authorList>
    </citation>
    <scope>NUCLEOTIDE SEQUENCE [LARGE SCALE GENOMIC DNA]</scope>
    <source>
        <strain evidence="5 6">DSM 29781</strain>
    </source>
</reference>
<dbReference type="Proteomes" id="UP000532440">
    <property type="component" value="Unassembled WGS sequence"/>
</dbReference>
<dbReference type="PANTHER" id="PTHR43767:SF1">
    <property type="entry name" value="NONRIBOSOMAL PEPTIDE SYNTHASE PES1 (EUROFUNG)-RELATED"/>
    <property type="match status" value="1"/>
</dbReference>
<sequence>MNGQPATPTELEINLIERVNVGDIVTRAADLYPDRAAFVDGDRRTDYATLERQVNRLGSALLSLGLKHQDVVGVMARNCTEMMVAYFACARAGLICAPVNLGLRPDEIAWCLNDAKAKVLFAEQALGEMATQVLAVEMPALEHRFWIGGDGEDGFDALLDRGSEAPLEAMVGDRDIVQLLYTSGTTANPKGVLTSHLAVTMAGLSNAIAHHTGPGLVTYVALPLFHCAMLNSITMPVMVLGGTVVLAKGFEPHEAARLFDEHGVQLMVLLPMMYGLLLTDPGLKSRTFPSMKRAMYAMAPMPEERLHQIHAMFPNADVVLGSGQTEFTPATCVQRPEHQWSKSATWGTATAMTRVAVMDEEGRLLPRGETGELVYRGPQVMSGYLNQPEVSRQSLRHGWFHSGDVAHIDEDGAIWFKDRFKDVIKTGGENVASIEVERCLMEHPEVAEAAVVGAPHPRWGEAITAVVVRAPGGTVDEAALLEHCRAHLAGFKVPKGIVFVDAFPRTGTGKIQKHVIRGELERFYER</sequence>